<dbReference type="Gene3D" id="3.90.190.10">
    <property type="entry name" value="Protein tyrosine phosphatase superfamily"/>
    <property type="match status" value="1"/>
</dbReference>
<accession>A0AAW9SI89</accession>
<reference evidence="1 2" key="1">
    <citation type="submission" date="2024-05" db="EMBL/GenBank/DDBJ databases">
        <title>Genome sequence of Ponticoccus litoralis KCCM 90028.</title>
        <authorList>
            <person name="Kim J.M."/>
            <person name="Lee J.K."/>
            <person name="Choi B.J."/>
            <person name="Bayburt H."/>
            <person name="Baek J.H."/>
            <person name="Jeon C.O."/>
        </authorList>
    </citation>
    <scope>NUCLEOTIDE SEQUENCE [LARGE SCALE GENOMIC DNA]</scope>
    <source>
        <strain evidence="1 2">KCCM 90028</strain>
    </source>
</reference>
<evidence type="ECO:0000313" key="1">
    <source>
        <dbReference type="EMBL" id="MEN9060754.1"/>
    </source>
</evidence>
<protein>
    <submittedName>
        <fullName evidence="1">Protein phosphatase</fullName>
    </submittedName>
</protein>
<dbReference type="EMBL" id="JBDNCH010000002">
    <property type="protein sequence ID" value="MEN9060754.1"/>
    <property type="molecule type" value="Genomic_DNA"/>
</dbReference>
<name>A0AAW9SI89_9RHOB</name>
<dbReference type="SUPFAM" id="SSF52799">
    <property type="entry name" value="(Phosphotyrosine protein) phosphatases II"/>
    <property type="match status" value="1"/>
</dbReference>
<dbReference type="InterPro" id="IPR029021">
    <property type="entry name" value="Prot-tyrosine_phosphatase-like"/>
</dbReference>
<gene>
    <name evidence="1" type="ORF">ABFB10_06590</name>
</gene>
<evidence type="ECO:0000313" key="2">
    <source>
        <dbReference type="Proteomes" id="UP001428774"/>
    </source>
</evidence>
<dbReference type="RefSeq" id="WP_347165903.1">
    <property type="nucleotide sequence ID" value="NZ_JBDNCH010000002.1"/>
</dbReference>
<dbReference type="AlphaFoldDB" id="A0AAW9SI89"/>
<proteinExistence type="predicted"/>
<comment type="caution">
    <text evidence="1">The sequence shown here is derived from an EMBL/GenBank/DDBJ whole genome shotgun (WGS) entry which is preliminary data.</text>
</comment>
<dbReference type="Proteomes" id="UP001428774">
    <property type="component" value="Unassembled WGS sequence"/>
</dbReference>
<organism evidence="1 2">
    <name type="scientific">Ponticoccus litoralis</name>
    <dbReference type="NCBI Taxonomy" id="422297"/>
    <lineage>
        <taxon>Bacteria</taxon>
        <taxon>Pseudomonadati</taxon>
        <taxon>Pseudomonadota</taxon>
        <taxon>Alphaproteobacteria</taxon>
        <taxon>Rhodobacterales</taxon>
        <taxon>Roseobacteraceae</taxon>
        <taxon>Ponticoccus</taxon>
    </lineage>
</organism>
<sequence>MAEAEQRGAAVLHVLPVGGGIVALSPLPGAAGDFRGDLEHVTSLRPAFVVCLATQAEMEEVGARSLPQAVQDKGTRWLHVPVMAAEAPSAETLSAWTEASAALRRALAGGGRVVVYSRAGAGRAGMLVLRLMIEAGEAPDEAEVRLVSVHPGAVVPGPQRDWALAAPREAVEFRRHPDEARRAGPGSGKKP</sequence>
<keyword evidence="2" id="KW-1185">Reference proteome</keyword>